<evidence type="ECO:0000313" key="2">
    <source>
        <dbReference type="EMBL" id="KAK4877035.1"/>
    </source>
</evidence>
<dbReference type="SUPFAM" id="SSF47565">
    <property type="entry name" value="Insect pheromone/odorant-binding proteins"/>
    <property type="match status" value="1"/>
</dbReference>
<dbReference type="InterPro" id="IPR036728">
    <property type="entry name" value="PBP_GOBP_sf"/>
</dbReference>
<dbReference type="AlphaFoldDB" id="A0AAN7SPZ6"/>
<organism evidence="2 3">
    <name type="scientific">Aquatica leii</name>
    <dbReference type="NCBI Taxonomy" id="1421715"/>
    <lineage>
        <taxon>Eukaryota</taxon>
        <taxon>Metazoa</taxon>
        <taxon>Ecdysozoa</taxon>
        <taxon>Arthropoda</taxon>
        <taxon>Hexapoda</taxon>
        <taxon>Insecta</taxon>
        <taxon>Pterygota</taxon>
        <taxon>Neoptera</taxon>
        <taxon>Endopterygota</taxon>
        <taxon>Coleoptera</taxon>
        <taxon>Polyphaga</taxon>
        <taxon>Elateriformia</taxon>
        <taxon>Elateroidea</taxon>
        <taxon>Lampyridae</taxon>
        <taxon>Luciolinae</taxon>
        <taxon>Aquatica</taxon>
    </lineage>
</organism>
<feature type="signal peptide" evidence="1">
    <location>
        <begin position="1"/>
        <end position="16"/>
    </location>
</feature>
<dbReference type="InterPro" id="IPR006170">
    <property type="entry name" value="PBP/GOBP"/>
</dbReference>
<dbReference type="GO" id="GO:0005549">
    <property type="term" value="F:odorant binding"/>
    <property type="evidence" value="ECO:0007669"/>
    <property type="project" value="InterPro"/>
</dbReference>
<feature type="chain" id="PRO_5042931634" evidence="1">
    <location>
        <begin position="17"/>
        <end position="137"/>
    </location>
</feature>
<evidence type="ECO:0000256" key="1">
    <source>
        <dbReference type="SAM" id="SignalP"/>
    </source>
</evidence>
<reference evidence="3" key="1">
    <citation type="submission" date="2023-01" db="EMBL/GenBank/DDBJ databases">
        <title>Key to firefly adult light organ development and bioluminescence: homeobox transcription factors regulate luciferase expression and transportation to peroxisome.</title>
        <authorList>
            <person name="Fu X."/>
        </authorList>
    </citation>
    <scope>NUCLEOTIDE SEQUENCE [LARGE SCALE GENOMIC DNA]</scope>
</reference>
<dbReference type="Pfam" id="PF01395">
    <property type="entry name" value="PBP_GOBP"/>
    <property type="match status" value="1"/>
</dbReference>
<accession>A0AAN7SPZ6</accession>
<dbReference type="EMBL" id="JARPUR010000004">
    <property type="protein sequence ID" value="KAK4877035.1"/>
    <property type="molecule type" value="Genomic_DNA"/>
</dbReference>
<proteinExistence type="predicted"/>
<dbReference type="CDD" id="cd23992">
    <property type="entry name" value="PBP_GOBP"/>
    <property type="match status" value="1"/>
</dbReference>
<comment type="caution">
    <text evidence="2">The sequence shown here is derived from an EMBL/GenBank/DDBJ whole genome shotgun (WGS) entry which is preliminary data.</text>
</comment>
<protein>
    <submittedName>
        <fullName evidence="2">Uncharacterized protein</fullName>
    </submittedName>
</protein>
<name>A0AAN7SPZ6_9COLE</name>
<dbReference type="Gene3D" id="1.10.238.20">
    <property type="entry name" value="Pheromone/general odorant binding protein domain"/>
    <property type="match status" value="1"/>
</dbReference>
<keyword evidence="1" id="KW-0732">Signal</keyword>
<keyword evidence="3" id="KW-1185">Reference proteome</keyword>
<gene>
    <name evidence="2" type="ORF">RN001_009541</name>
</gene>
<sequence length="137" mass="15077">MKITIFVLSLLATAFSWNIPHDIQDSWIQVATPHYSKCMCASGADITAAENILGKLLYPNDPCLKCFAKCIEIELGLMLSDGTVVPEAWVSEVAAITPEIAERCVNDTIDILDTCEKAYDYSQCIVEEVSMSNDLNP</sequence>
<evidence type="ECO:0000313" key="3">
    <source>
        <dbReference type="Proteomes" id="UP001353858"/>
    </source>
</evidence>
<dbReference type="Proteomes" id="UP001353858">
    <property type="component" value="Unassembled WGS sequence"/>
</dbReference>